<dbReference type="EMBL" id="GL832967">
    <property type="protein sequence ID" value="EGD73764.1"/>
    <property type="molecule type" value="Genomic_DNA"/>
</dbReference>
<dbReference type="GeneID" id="16073904"/>
<feature type="compositionally biased region" description="Basic residues" evidence="1">
    <location>
        <begin position="773"/>
        <end position="782"/>
    </location>
</feature>
<gene>
    <name evidence="2" type="ORF">PTSG_12320</name>
</gene>
<evidence type="ECO:0000256" key="1">
    <source>
        <dbReference type="SAM" id="MobiDB-lite"/>
    </source>
</evidence>
<feature type="compositionally biased region" description="Low complexity" evidence="1">
    <location>
        <begin position="457"/>
        <end position="470"/>
    </location>
</feature>
<dbReference type="InterPro" id="IPR016024">
    <property type="entry name" value="ARM-type_fold"/>
</dbReference>
<dbReference type="KEGG" id="sre:PTSG_12320"/>
<sequence length="1341" mass="143510">MSRRLKAMARKVARPPEGLHTIKVREVGDQLGLVSPDVAAALIALLDIADRALACEHMAQAYLKVGRYRPHMHAALAAVVETAAVAEAMKTTSDASKQKIVSALLLCPPDDDAAADRAVAAIGGGGLMDTALQLQLDAFPSISLPIFTRLETATSSVLDRALMVLCETKTAPPSHLTALTALITTAADRTASPLSLARLPAVLECTQVMMQLPNSTHRLACAVRAISHVFGPAVVEAQRARQRKQEDMGRRQEERASHNLDPVCVDEEASTDKAHMEAVIADLLALMHDLLTSNNIDLQLAATDFVKLFDASSTYARVVSQVGGGLSCVCALLVMQHRHREVQAAIRALADEDKRMKKAAVIALLRLVQRGDDDSDGPYAALRPALTDAATEVVSEMMRAGKRPYISSLFDGSDAPLRARMYRLLAATRVYEHSALSAAIMDATTPAPPSDDATHTSSSSPSPSSPSSLLPGVAAAALEYMLADALDNYSDERSNLAAATISDIFTDDGDPQLQSHILKDAAVRESLLPLSAAALSADDQAVAVAVAVAAAAATTAATSGDGGDGGAVEDEEQAMSACLVWLWHLCELCKMRGGADTHNLKPKIVAFIAHHARRYSSRVQEQALTFLSHAFHITAADTSLLLSLLASSRGEVGRPRARDVLARDVIVAVLQRLNIETEDQACALLKTAEQDVRFAVTVMPSLFRYAKNTAPASFSPEWKVLLAALRKASPMTAAALTEAQHMPSRVRDKVDSAFLSRLSFKAPPPSPTASRAASKRRVRGRKLPSAPKRQLPVVSPSLKSSQELEQLSKQYEAVVEEANAELERLQQELDATEKALKEERRLRLLYETTNSELANELGSTQAQLLSKERALAMTTPRAPVKPARRSRKASDKPSTSRTRAEPTHSPDSASGDVGGAALVDRSEAATPALTAARKWTQQEQQWAHRATAAVDMMGQLLSQLPAGDTASSAVDAEGRVSSPHLLTLWMDSMRACVRASSSIHQSLERLVTSDNQLPTIVDVAATLLHHSAAACVFAEADSLGSLCQNTPELAALLSDQVRQTKVGPTNTAANNESNTLDDGENARTALATTCPTTEALCFARDHVVQWMAQLVSLKEECTSDTQRNFVASTIAAFQHFFHTAARATSETTEAATSAHADLTFRVTTQKLQHVTQLLDICQRDQAAAASHMQMLRVAAPLMKWTIRVVTTAATEDGRTVKAPATLHLLTNCMVLVAHDGEGAQGATGSTSSLMLAAILPLKHTTLVEPRLGLTMFSLNVERSNSSEEGGSVTSETRPAQTHICLGETGAQVEAIRDAVHAQTAAYTGRFSDSSPDEYGEQELML</sequence>
<dbReference type="SUPFAM" id="SSF48371">
    <property type="entry name" value="ARM repeat"/>
    <property type="match status" value="1"/>
</dbReference>
<feature type="region of interest" description="Disordered" evidence="1">
    <location>
        <begin position="443"/>
        <end position="470"/>
    </location>
</feature>
<keyword evidence="3" id="KW-1185">Reference proteome</keyword>
<organism evidence="3">
    <name type="scientific">Salpingoeca rosetta (strain ATCC 50818 / BSB-021)</name>
    <dbReference type="NCBI Taxonomy" id="946362"/>
    <lineage>
        <taxon>Eukaryota</taxon>
        <taxon>Choanoflagellata</taxon>
        <taxon>Craspedida</taxon>
        <taxon>Salpingoecidae</taxon>
        <taxon>Salpingoeca</taxon>
    </lineage>
</organism>
<accession>F2UB98</accession>
<evidence type="ECO:0000313" key="2">
    <source>
        <dbReference type="EMBL" id="EGD73764.1"/>
    </source>
</evidence>
<reference evidence="2" key="1">
    <citation type="submission" date="2009-08" db="EMBL/GenBank/DDBJ databases">
        <title>Annotation of Salpingoeca rosetta.</title>
        <authorList>
            <consortium name="The Broad Institute Genome Sequencing Platform"/>
            <person name="Russ C."/>
            <person name="Cuomo C."/>
            <person name="Burger G."/>
            <person name="Gray M.W."/>
            <person name="Holland P.W.H."/>
            <person name="King N."/>
            <person name="Lang F.B.F."/>
            <person name="Roger A.J."/>
            <person name="Ruiz-Trillo I."/>
            <person name="Young S.K."/>
            <person name="Zeng Q."/>
            <person name="Gargeya S."/>
            <person name="Alvarado L."/>
            <person name="Berlin A."/>
            <person name="Chapman S.B."/>
            <person name="Chen Z."/>
            <person name="Freedman E."/>
            <person name="Gellesch M."/>
            <person name="Goldberg J."/>
            <person name="Griggs A."/>
            <person name="Gujja S."/>
            <person name="Heilman E."/>
            <person name="Heiman D."/>
            <person name="Howarth C."/>
            <person name="Mehta T."/>
            <person name="Neiman D."/>
            <person name="Pearson M."/>
            <person name="Roberts A."/>
            <person name="Saif S."/>
            <person name="Shea T."/>
            <person name="Shenoy N."/>
            <person name="Sisk P."/>
            <person name="Stolte C."/>
            <person name="Sykes S."/>
            <person name="White J."/>
            <person name="Yandava C."/>
            <person name="Haas B."/>
            <person name="Nusbaum C."/>
            <person name="Birren B."/>
        </authorList>
    </citation>
    <scope>NUCLEOTIDE SEQUENCE [LARGE SCALE GENOMIC DNA]</scope>
    <source>
        <strain evidence="2">ATCC 50818</strain>
    </source>
</reference>
<evidence type="ECO:0000313" key="3">
    <source>
        <dbReference type="Proteomes" id="UP000007799"/>
    </source>
</evidence>
<name>F2UB98_SALR5</name>
<dbReference type="InParanoid" id="F2UB98"/>
<feature type="region of interest" description="Disordered" evidence="1">
    <location>
        <begin position="871"/>
        <end position="914"/>
    </location>
</feature>
<feature type="region of interest" description="Disordered" evidence="1">
    <location>
        <begin position="757"/>
        <end position="802"/>
    </location>
</feature>
<proteinExistence type="predicted"/>
<protein>
    <submittedName>
        <fullName evidence="2">Uncharacterized protein</fullName>
    </submittedName>
</protein>
<dbReference type="RefSeq" id="XP_004993327.1">
    <property type="nucleotide sequence ID" value="XM_004993270.1"/>
</dbReference>
<dbReference type="Proteomes" id="UP000007799">
    <property type="component" value="Unassembled WGS sequence"/>
</dbReference>